<dbReference type="SUPFAM" id="SSF56112">
    <property type="entry name" value="Protein kinase-like (PK-like)"/>
    <property type="match status" value="1"/>
</dbReference>
<evidence type="ECO:0000313" key="4">
    <source>
        <dbReference type="EMBL" id="TRU54479.1"/>
    </source>
</evidence>
<keyword evidence="2" id="KW-0812">Transmembrane</keyword>
<dbReference type="InterPro" id="IPR011009">
    <property type="entry name" value="Kinase-like_dom_sf"/>
</dbReference>
<protein>
    <submittedName>
        <fullName evidence="4">DUF4101 domain-containing protein</fullName>
    </submittedName>
</protein>
<feature type="region of interest" description="Disordered" evidence="1">
    <location>
        <begin position="574"/>
        <end position="607"/>
    </location>
</feature>
<evidence type="ECO:0000256" key="2">
    <source>
        <dbReference type="SAM" id="Phobius"/>
    </source>
</evidence>
<proteinExistence type="predicted"/>
<dbReference type="AlphaFoldDB" id="A0A552G668"/>
<evidence type="ECO:0000256" key="1">
    <source>
        <dbReference type="SAM" id="MobiDB-lite"/>
    </source>
</evidence>
<reference evidence="4 5" key="1">
    <citation type="submission" date="2019-01" db="EMBL/GenBank/DDBJ databases">
        <title>Coherence of Microcystis species and biogeography revealed through population genomics.</title>
        <authorList>
            <person name="Perez-Carrascal O.M."/>
            <person name="Terrat Y."/>
            <person name="Giani A."/>
            <person name="Fortin N."/>
            <person name="Tromas N."/>
            <person name="Shapiro B.J."/>
        </authorList>
    </citation>
    <scope>NUCLEOTIDE SEQUENCE [LARGE SCALE GENOMIC DNA]</scope>
    <source>
        <strain evidence="4">Ma_QC_Ch_20071001_S25D</strain>
    </source>
</reference>
<feature type="domain" description="Plastid division protein CDP1-like IMS" evidence="3">
    <location>
        <begin position="617"/>
        <end position="730"/>
    </location>
</feature>
<comment type="caution">
    <text evidence="4">The sequence shown here is derived from an EMBL/GenBank/DDBJ whole genome shotgun (WGS) entry which is preliminary data.</text>
</comment>
<dbReference type="EMBL" id="SFBE01000029">
    <property type="protein sequence ID" value="TRU54479.1"/>
    <property type="molecule type" value="Genomic_DNA"/>
</dbReference>
<sequence>MDCTVKISVYLLKRLSIMLSNVTNQDDLQPGLVLDHRYVIETVIDRGSFVQVYSVKDLSCQKPCFLTQFIFRNAGQREIVLYELEKKFPPSINQGQFGGIAPPEELFGEGGRLLILQKTFEGTPTQELQRSLLPLNEYVVVQLLNQVLPALNDGEVTNLQNDLHDLALTALILLTGQYFYDSESNSWDWTKSKQISDQRKDVLTRMLGSGQRFNNIEEVLSALNAVFLPVKTLDFSIPRYLYIAVLGIVIGISFIVIGVRRLWISSPPKIDGGSPSSSNVLQCPEGSGFVAIACGVEVTDIDSFNFEQGKLTVKLKGKATANDRLFISEQLISANESGANNNNSTSNDVLVDNQVIGNFTGGIGTQPLEITFNKNADAEKVRILLSNILYKNTSETSQPGERIVEFKITDGDGGTSKVLTQIISVNKVNSVPLLTVPKTKTVKEDGQIIITGISVKDDDAGDNNITVTLQTNNGSITVKDNVNNGLTWRDIREDKPGVIILNGTVSQINNTLKDKQALTYQTQTDFNGIDTLTVTINDNGKSASNPEAIIYPPGALNYQTDSKVININIEPLNDHPQLSRSQLGSSPNKPPDREISPTTPTPYPDQPNIQRLTKQQAVNAVESWLKVKAQAFGNTYNEQVVYQYTTDGYRDKQLGKVGWLRRNNAYEIWVTPSVEPLGDVLDRGNEVVINIQARESVTRYQGGVLAPNYTRSLSGTYRFTLQLDDGIWKVANSEEIN</sequence>
<name>A0A552G668_MICAE</name>
<gene>
    <name evidence="4" type="ORF">EWV57_01610</name>
</gene>
<accession>A0A552G668</accession>
<feature type="compositionally biased region" description="Polar residues" evidence="1">
    <location>
        <begin position="576"/>
        <end position="587"/>
    </location>
</feature>
<dbReference type="InterPro" id="IPR025344">
    <property type="entry name" value="CDP1-like_IMS"/>
</dbReference>
<dbReference type="Pfam" id="PF13355">
    <property type="entry name" value="ARC6-like_IMS"/>
    <property type="match status" value="1"/>
</dbReference>
<evidence type="ECO:0000313" key="5">
    <source>
        <dbReference type="Proteomes" id="UP000316958"/>
    </source>
</evidence>
<keyword evidence="2" id="KW-0472">Membrane</keyword>
<feature type="transmembrane region" description="Helical" evidence="2">
    <location>
        <begin position="240"/>
        <end position="259"/>
    </location>
</feature>
<keyword evidence="2" id="KW-1133">Transmembrane helix</keyword>
<dbReference type="Proteomes" id="UP000316958">
    <property type="component" value="Unassembled WGS sequence"/>
</dbReference>
<organism evidence="4 5">
    <name type="scientific">Microcystis aeruginosa Ma_QC_Ch_20071001_S25D</name>
    <dbReference type="NCBI Taxonomy" id="2486250"/>
    <lineage>
        <taxon>Bacteria</taxon>
        <taxon>Bacillati</taxon>
        <taxon>Cyanobacteriota</taxon>
        <taxon>Cyanophyceae</taxon>
        <taxon>Oscillatoriophycideae</taxon>
        <taxon>Chroococcales</taxon>
        <taxon>Microcystaceae</taxon>
        <taxon>Microcystis</taxon>
    </lineage>
</organism>
<evidence type="ECO:0000259" key="3">
    <source>
        <dbReference type="Pfam" id="PF13355"/>
    </source>
</evidence>